<gene>
    <name evidence="2" type="ORF">THSYN_12105</name>
</gene>
<dbReference type="PANTHER" id="PTHR46018:SF2">
    <property type="entry name" value="ZINC PHOSPHODIESTERASE ELAC PROTEIN 1"/>
    <property type="match status" value="1"/>
</dbReference>
<dbReference type="KEGG" id="tsy:THSYN_12105"/>
<evidence type="ECO:0000313" key="3">
    <source>
        <dbReference type="Proteomes" id="UP000232638"/>
    </source>
</evidence>
<dbReference type="Gene3D" id="3.60.15.10">
    <property type="entry name" value="Ribonuclease Z/Hydroxyacylglutathione hydrolase-like"/>
    <property type="match status" value="1"/>
</dbReference>
<dbReference type="InterPro" id="IPR001279">
    <property type="entry name" value="Metallo-B-lactamas"/>
</dbReference>
<evidence type="ECO:0000313" key="2">
    <source>
        <dbReference type="EMBL" id="AUB84741.1"/>
    </source>
</evidence>
<keyword evidence="3" id="KW-1185">Reference proteome</keyword>
<dbReference type="EMBL" id="CP020370">
    <property type="protein sequence ID" value="AUB84741.1"/>
    <property type="molecule type" value="Genomic_DNA"/>
</dbReference>
<evidence type="ECO:0000259" key="1">
    <source>
        <dbReference type="Pfam" id="PF00753"/>
    </source>
</evidence>
<proteinExistence type="predicted"/>
<dbReference type="GO" id="GO:0042781">
    <property type="term" value="F:3'-tRNA processing endoribonuclease activity"/>
    <property type="evidence" value="ECO:0007669"/>
    <property type="project" value="TreeGrafter"/>
</dbReference>
<dbReference type="InterPro" id="IPR036866">
    <property type="entry name" value="RibonucZ/Hydroxyglut_hydro"/>
</dbReference>
<dbReference type="Proteomes" id="UP000232638">
    <property type="component" value="Chromosome"/>
</dbReference>
<protein>
    <submittedName>
        <fullName evidence="2">MBL fold metallo-hydrolase</fullName>
    </submittedName>
</protein>
<sequence length="432" mass="47194">MMSIFVEVGWDSTRGQPLDQFVFDCGSGVAANYGAMNIGPGRMDKIFLTHLHADHMSDLVHIYCFGPPADRKSPLWVWGPGRSGVPNPDYPDKSSTQYYEDGTNDFCQHLRELCRWHSESMSFETTAYTAYTAPTNWTLPQPVQPVGGEPTNDGYSIIPMELDWDQGQSGDQVAYHNPDTGVTISFFPVIHTRKGSIGYKLEWGGLTMIFSGDTKPEQNCLNQAINRPPNDPNAPGRGVDVFIHEMVPAPQIWAMKSNNLPSLPDENSPGVKSMVTVQNSSHTPQGAFGYLLSQISPRPRLTVATHFPVADDTVESALASVKAHCKVYRGNQRPAGAADAARLTWSFDRMVITVSKDRIVEQKGVADPFGYSANYQAPPGTGLDGSGFLTPKYWCTDPATGTPVGDPYAQIDTSTEINPCGTDGCHYAVDGY</sequence>
<reference evidence="2 3" key="1">
    <citation type="submission" date="2017-03" db="EMBL/GenBank/DDBJ databases">
        <title>Complete genome sequence of Candidatus 'Thiodictyon syntrophicum' sp. nov. strain Cad16T, a photolithoautotroph purple sulfur bacterium isolated from an alpine meromictic lake.</title>
        <authorList>
            <person name="Luedin S.M."/>
            <person name="Pothier J.F."/>
            <person name="Danza F."/>
            <person name="Storelli N."/>
            <person name="Wittwer M."/>
            <person name="Tonolla M."/>
        </authorList>
    </citation>
    <scope>NUCLEOTIDE SEQUENCE [LARGE SCALE GENOMIC DNA]</scope>
    <source>
        <strain evidence="2 3">Cad16T</strain>
    </source>
</reference>
<organism evidence="2 3">
    <name type="scientific">Candidatus Thiodictyon syntrophicum</name>
    <dbReference type="NCBI Taxonomy" id="1166950"/>
    <lineage>
        <taxon>Bacteria</taxon>
        <taxon>Pseudomonadati</taxon>
        <taxon>Pseudomonadota</taxon>
        <taxon>Gammaproteobacteria</taxon>
        <taxon>Chromatiales</taxon>
        <taxon>Chromatiaceae</taxon>
        <taxon>Thiodictyon</taxon>
    </lineage>
</organism>
<dbReference type="AlphaFoldDB" id="A0A2K8UHY6"/>
<accession>A0A2K8UHY6</accession>
<name>A0A2K8UHY6_9GAMM</name>
<dbReference type="SUPFAM" id="SSF56281">
    <property type="entry name" value="Metallo-hydrolase/oxidoreductase"/>
    <property type="match status" value="1"/>
</dbReference>
<keyword evidence="2" id="KW-0378">Hydrolase</keyword>
<dbReference type="PANTHER" id="PTHR46018">
    <property type="entry name" value="ZINC PHOSPHODIESTERASE ELAC PROTEIN 1"/>
    <property type="match status" value="1"/>
</dbReference>
<dbReference type="Pfam" id="PF00753">
    <property type="entry name" value="Lactamase_B"/>
    <property type="match status" value="1"/>
</dbReference>
<feature type="domain" description="Metallo-beta-lactamase" evidence="1">
    <location>
        <begin position="21"/>
        <end position="61"/>
    </location>
</feature>